<evidence type="ECO:0000313" key="5">
    <source>
        <dbReference type="Proteomes" id="UP000285301"/>
    </source>
</evidence>
<protein>
    <submittedName>
        <fullName evidence="4">Dehydrogenase-like protein</fullName>
    </submittedName>
</protein>
<dbReference type="OrthoDB" id="6411518at2759"/>
<dbReference type="PRINTS" id="PR00081">
    <property type="entry name" value="GDHRDH"/>
</dbReference>
<feature type="chain" id="PRO_5018657991" evidence="3">
    <location>
        <begin position="16"/>
        <end position="286"/>
    </location>
</feature>
<dbReference type="EMBL" id="NCKU01010522">
    <property type="protein sequence ID" value="RWS00778.1"/>
    <property type="molecule type" value="Genomic_DNA"/>
</dbReference>
<dbReference type="PRINTS" id="PR00080">
    <property type="entry name" value="SDRFAMILY"/>
</dbReference>
<dbReference type="InterPro" id="IPR036291">
    <property type="entry name" value="NAD(P)-bd_dom_sf"/>
</dbReference>
<name>A0A3S4QA48_9ACAR</name>
<dbReference type="Pfam" id="PF00106">
    <property type="entry name" value="adh_short"/>
    <property type="match status" value="1"/>
</dbReference>
<evidence type="ECO:0000256" key="2">
    <source>
        <dbReference type="RuleBase" id="RU000363"/>
    </source>
</evidence>
<comment type="similarity">
    <text evidence="2">Belongs to the short-chain dehydrogenases/reductases (SDR) family.</text>
</comment>
<sequence>SILFIFVIITSLSKAFLYREIFCEKYTGNEKLDGKTVVITGANTGLGKEAAIQFASRGARVVMACRDLDKCHKARVDVVLRTGNKQVKCSQLDLASLKSINEFVDRFKQKEKNIHILINNAGVMRCPKTLTEDGFEMQIGVNHFGHFLLTNLLIDLLKASKPSRIVNVASRAHYRGTINFDDINSDKSYSESKAYNQSKLANVLFTRELAKKLKGSGVFVYAADPGIVNTEIGRHMGYYKSYFSSLFAKPFLWLFLRSPKQGVQTILYCALSEQLASEEFSGKYFS</sequence>
<comment type="caution">
    <text evidence="4">The sequence shown here is derived from an EMBL/GenBank/DDBJ whole genome shotgun (WGS) entry which is preliminary data.</text>
</comment>
<feature type="non-terminal residue" evidence="4">
    <location>
        <position position="1"/>
    </location>
</feature>
<evidence type="ECO:0000256" key="1">
    <source>
        <dbReference type="ARBA" id="ARBA00023002"/>
    </source>
</evidence>
<gene>
    <name evidence="4" type="ORF">B4U79_03791</name>
</gene>
<keyword evidence="3" id="KW-0732">Signal</keyword>
<dbReference type="InterPro" id="IPR002347">
    <property type="entry name" value="SDR_fam"/>
</dbReference>
<evidence type="ECO:0000256" key="3">
    <source>
        <dbReference type="SAM" id="SignalP"/>
    </source>
</evidence>
<keyword evidence="5" id="KW-1185">Reference proteome</keyword>
<dbReference type="STRING" id="1965070.A0A3S4QA48"/>
<dbReference type="Gene3D" id="3.40.50.720">
    <property type="entry name" value="NAD(P)-binding Rossmann-like Domain"/>
    <property type="match status" value="1"/>
</dbReference>
<dbReference type="PANTHER" id="PTHR43157">
    <property type="entry name" value="PHOSPHATIDYLINOSITOL-GLYCAN BIOSYNTHESIS CLASS F PROTEIN-RELATED"/>
    <property type="match status" value="1"/>
</dbReference>
<dbReference type="Proteomes" id="UP000285301">
    <property type="component" value="Unassembled WGS sequence"/>
</dbReference>
<dbReference type="AlphaFoldDB" id="A0A3S4QA48"/>
<dbReference type="GO" id="GO:0016491">
    <property type="term" value="F:oxidoreductase activity"/>
    <property type="evidence" value="ECO:0007669"/>
    <property type="project" value="UniProtKB-KW"/>
</dbReference>
<keyword evidence="1" id="KW-0560">Oxidoreductase</keyword>
<accession>A0A3S4QA48</accession>
<evidence type="ECO:0000313" key="4">
    <source>
        <dbReference type="EMBL" id="RWS00778.1"/>
    </source>
</evidence>
<dbReference type="PANTHER" id="PTHR43157:SF71">
    <property type="entry name" value="RETINOL DEHYDROGENASE 13"/>
    <property type="match status" value="1"/>
</dbReference>
<dbReference type="SUPFAM" id="SSF51735">
    <property type="entry name" value="NAD(P)-binding Rossmann-fold domains"/>
    <property type="match status" value="1"/>
</dbReference>
<organism evidence="4 5">
    <name type="scientific">Dinothrombium tinctorium</name>
    <dbReference type="NCBI Taxonomy" id="1965070"/>
    <lineage>
        <taxon>Eukaryota</taxon>
        <taxon>Metazoa</taxon>
        <taxon>Ecdysozoa</taxon>
        <taxon>Arthropoda</taxon>
        <taxon>Chelicerata</taxon>
        <taxon>Arachnida</taxon>
        <taxon>Acari</taxon>
        <taxon>Acariformes</taxon>
        <taxon>Trombidiformes</taxon>
        <taxon>Prostigmata</taxon>
        <taxon>Anystina</taxon>
        <taxon>Parasitengona</taxon>
        <taxon>Trombidioidea</taxon>
        <taxon>Trombidiidae</taxon>
        <taxon>Dinothrombium</taxon>
    </lineage>
</organism>
<proteinExistence type="inferred from homology"/>
<reference evidence="4 5" key="1">
    <citation type="journal article" date="2018" name="Gigascience">
        <title>Genomes of trombidid mites reveal novel predicted allergens and laterally-transferred genes associated with secondary metabolism.</title>
        <authorList>
            <person name="Dong X."/>
            <person name="Chaisiri K."/>
            <person name="Xia D."/>
            <person name="Armstrong S.D."/>
            <person name="Fang Y."/>
            <person name="Donnelly M.J."/>
            <person name="Kadowaki T."/>
            <person name="McGarry J.W."/>
            <person name="Darby A.C."/>
            <person name="Makepeace B.L."/>
        </authorList>
    </citation>
    <scope>NUCLEOTIDE SEQUENCE [LARGE SCALE GENOMIC DNA]</scope>
    <source>
        <strain evidence="4">UoL-WK</strain>
    </source>
</reference>
<feature type="signal peptide" evidence="3">
    <location>
        <begin position="1"/>
        <end position="15"/>
    </location>
</feature>